<evidence type="ECO:0000313" key="15">
    <source>
        <dbReference type="Proteomes" id="UP000193467"/>
    </source>
</evidence>
<dbReference type="GO" id="GO:0006811">
    <property type="term" value="P:monoatomic ion transport"/>
    <property type="evidence" value="ECO:0007669"/>
    <property type="project" value="UniProtKB-KW"/>
</dbReference>
<feature type="transmembrane region" description="Helical" evidence="13">
    <location>
        <begin position="421"/>
        <end position="437"/>
    </location>
</feature>
<feature type="transmembrane region" description="Helical" evidence="13">
    <location>
        <begin position="303"/>
        <end position="328"/>
    </location>
</feature>
<dbReference type="GO" id="GO:0015098">
    <property type="term" value="F:molybdate ion transmembrane transporter activity"/>
    <property type="evidence" value="ECO:0007669"/>
    <property type="project" value="InterPro"/>
</dbReference>
<keyword evidence="9 13" id="KW-0472">Membrane</keyword>
<dbReference type="InterPro" id="IPR036259">
    <property type="entry name" value="MFS_trans_sf"/>
</dbReference>
<feature type="region of interest" description="Disordered" evidence="12">
    <location>
        <begin position="353"/>
        <end position="379"/>
    </location>
</feature>
<comment type="function">
    <text evidence="1">Mediates high-affinity intracellular uptake of the rare oligo-element molybdenum.</text>
</comment>
<evidence type="ECO:0000256" key="10">
    <source>
        <dbReference type="ARBA" id="ARBA00030646"/>
    </source>
</evidence>
<evidence type="ECO:0000256" key="8">
    <source>
        <dbReference type="ARBA" id="ARBA00023065"/>
    </source>
</evidence>
<sequence>MNEWESRLAAIGGVVVLLGLYDAWRSKRSGSNAKEAVPEQQEGAEQDEQEKRRRLRSIKLNYLLIYALVMTADWLQGPYIYSLYHDEFNYSIRIVAALFVLGFLSAGLLAPFVGDWADRFGRRRLCLVFTAAYTLSCATKMIRFLPFLILGRLLGGFSTSILFSVFESWLVSSALDRGMHQSELNSFLGRLTLVNGGVACGAGMLSNQVVEAFGTFKAPFVTSAGFLVVAGLVISASWSENYGEKKEETAGRWGHLVEAVRVVQNDSSLLYLLAVITAFEASMYLFVFLWVPTLQSTLSPDDSALPLGVIFSSFMVCLSGGSIIYNILHFHLSACAGRNLRSTAKAHRDAHSQPLASSAASQPTPNEHAPLIPPPTSQRGASKLSLERIASISFNSRLGSLVLMAAGTLLLVSTTVESAKAKFWCFVAFEIAVGMYYPMAASLRSALIAEEHRATITALFRVPLNLLVTIALLSGLESRPRDVFILCFGALLPASGMALGINVELRRSLMKE</sequence>
<dbReference type="AlphaFoldDB" id="A0A1Y2ELP4"/>
<evidence type="ECO:0000256" key="3">
    <source>
        <dbReference type="ARBA" id="ARBA00021242"/>
    </source>
</evidence>
<evidence type="ECO:0000256" key="11">
    <source>
        <dbReference type="ARBA" id="ARBA00032555"/>
    </source>
</evidence>
<evidence type="ECO:0000256" key="7">
    <source>
        <dbReference type="ARBA" id="ARBA00022989"/>
    </source>
</evidence>
<dbReference type="EMBL" id="MCGR01000053">
    <property type="protein sequence ID" value="ORY72224.1"/>
    <property type="molecule type" value="Genomic_DNA"/>
</dbReference>
<feature type="transmembrane region" description="Helical" evidence="13">
    <location>
        <begin position="90"/>
        <end position="113"/>
    </location>
</feature>
<dbReference type="STRING" id="106004.A0A1Y2ELP4"/>
<dbReference type="InterPro" id="IPR008509">
    <property type="entry name" value="MOT2/MFSD5"/>
</dbReference>
<feature type="transmembrane region" description="Helical" evidence="13">
    <location>
        <begin position="218"/>
        <end position="238"/>
    </location>
</feature>
<evidence type="ECO:0000256" key="5">
    <source>
        <dbReference type="ARBA" id="ARBA00022475"/>
    </source>
</evidence>
<feature type="transmembrane region" description="Helical" evidence="13">
    <location>
        <begin position="60"/>
        <end position="84"/>
    </location>
</feature>
<dbReference type="PANTHER" id="PTHR23516">
    <property type="entry name" value="SAM (S-ADENOSYL METHIONINE) TRANSPORTER"/>
    <property type="match status" value="1"/>
</dbReference>
<evidence type="ECO:0000256" key="9">
    <source>
        <dbReference type="ARBA" id="ARBA00023136"/>
    </source>
</evidence>
<evidence type="ECO:0000313" key="14">
    <source>
        <dbReference type="EMBL" id="ORY72224.1"/>
    </source>
</evidence>
<reference evidence="14 15" key="1">
    <citation type="submission" date="2016-07" db="EMBL/GenBank/DDBJ databases">
        <title>Pervasive Adenine N6-methylation of Active Genes in Fungi.</title>
        <authorList>
            <consortium name="DOE Joint Genome Institute"/>
            <person name="Mondo S.J."/>
            <person name="Dannebaum R.O."/>
            <person name="Kuo R.C."/>
            <person name="Labutti K."/>
            <person name="Haridas S."/>
            <person name="Kuo A."/>
            <person name="Salamov A."/>
            <person name="Ahrendt S.R."/>
            <person name="Lipzen A."/>
            <person name="Sullivan W."/>
            <person name="Andreopoulos W.B."/>
            <person name="Clum A."/>
            <person name="Lindquist E."/>
            <person name="Daum C."/>
            <person name="Ramamoorthy G.K."/>
            <person name="Gryganskyi A."/>
            <person name="Culley D."/>
            <person name="Magnuson J.K."/>
            <person name="James T.Y."/>
            <person name="O'Malley M.A."/>
            <person name="Stajich J.E."/>
            <person name="Spatafora J.W."/>
            <person name="Visel A."/>
            <person name="Grigoriev I.V."/>
        </authorList>
    </citation>
    <scope>NUCLEOTIDE SEQUENCE [LARGE SCALE GENOMIC DNA]</scope>
    <source>
        <strain evidence="14 15">62-1032</strain>
    </source>
</reference>
<comment type="caution">
    <text evidence="14">The sequence shown here is derived from an EMBL/GenBank/DDBJ whole genome shotgun (WGS) entry which is preliminary data.</text>
</comment>
<comment type="subcellular location">
    <subcellularLocation>
        <location evidence="2">Cell membrane</location>
        <topology evidence="2">Multi-pass membrane protein</topology>
    </subcellularLocation>
</comment>
<keyword evidence="15" id="KW-1185">Reference proteome</keyword>
<evidence type="ECO:0000256" key="4">
    <source>
        <dbReference type="ARBA" id="ARBA00022448"/>
    </source>
</evidence>
<dbReference type="OrthoDB" id="263957at2759"/>
<feature type="transmembrane region" description="Helical" evidence="13">
    <location>
        <begin position="458"/>
        <end position="477"/>
    </location>
</feature>
<evidence type="ECO:0000256" key="6">
    <source>
        <dbReference type="ARBA" id="ARBA00022692"/>
    </source>
</evidence>
<evidence type="ECO:0000256" key="13">
    <source>
        <dbReference type="SAM" id="Phobius"/>
    </source>
</evidence>
<dbReference type="GO" id="GO:0005886">
    <property type="term" value="C:plasma membrane"/>
    <property type="evidence" value="ECO:0007669"/>
    <property type="project" value="UniProtKB-SubCell"/>
</dbReference>
<name>A0A1Y2ELP4_9BASI</name>
<keyword evidence="8" id="KW-0406">Ion transport</keyword>
<keyword evidence="5" id="KW-1003">Cell membrane</keyword>
<protein>
    <recommendedName>
        <fullName evidence="3">Molybdate-anion transporter</fullName>
    </recommendedName>
    <alternativeName>
        <fullName evidence="10">Major facilitator superfamily domain-containing protein 5</fullName>
    </alternativeName>
    <alternativeName>
        <fullName evidence="11">Molybdate transporter 2 homolog</fullName>
    </alternativeName>
</protein>
<dbReference type="Gene3D" id="1.20.1250.20">
    <property type="entry name" value="MFS general substrate transporter like domains"/>
    <property type="match status" value="1"/>
</dbReference>
<dbReference type="PANTHER" id="PTHR23516:SF1">
    <property type="entry name" value="MOLYBDATE-ANION TRANSPORTER"/>
    <property type="match status" value="1"/>
</dbReference>
<keyword evidence="7 13" id="KW-1133">Transmembrane helix</keyword>
<organism evidence="14 15">
    <name type="scientific">Leucosporidium creatinivorum</name>
    <dbReference type="NCBI Taxonomy" id="106004"/>
    <lineage>
        <taxon>Eukaryota</taxon>
        <taxon>Fungi</taxon>
        <taxon>Dikarya</taxon>
        <taxon>Basidiomycota</taxon>
        <taxon>Pucciniomycotina</taxon>
        <taxon>Microbotryomycetes</taxon>
        <taxon>Leucosporidiales</taxon>
        <taxon>Leucosporidium</taxon>
    </lineage>
</organism>
<evidence type="ECO:0000256" key="2">
    <source>
        <dbReference type="ARBA" id="ARBA00004651"/>
    </source>
</evidence>
<dbReference type="Pfam" id="PF05631">
    <property type="entry name" value="MFS_5"/>
    <property type="match status" value="1"/>
</dbReference>
<feature type="transmembrane region" description="Helical" evidence="13">
    <location>
        <begin position="155"/>
        <end position="175"/>
    </location>
</feature>
<feature type="transmembrane region" description="Helical" evidence="13">
    <location>
        <begin position="398"/>
        <end position="415"/>
    </location>
</feature>
<keyword evidence="6 13" id="KW-0812">Transmembrane</keyword>
<accession>A0A1Y2ELP4</accession>
<proteinExistence type="predicted"/>
<keyword evidence="4" id="KW-0813">Transport</keyword>
<dbReference type="Proteomes" id="UP000193467">
    <property type="component" value="Unassembled WGS sequence"/>
</dbReference>
<gene>
    <name evidence="14" type="ORF">BCR35DRAFT_164915</name>
</gene>
<evidence type="ECO:0000256" key="1">
    <source>
        <dbReference type="ARBA" id="ARBA00003019"/>
    </source>
</evidence>
<dbReference type="SUPFAM" id="SSF103473">
    <property type="entry name" value="MFS general substrate transporter"/>
    <property type="match status" value="1"/>
</dbReference>
<feature type="transmembrane region" description="Helical" evidence="13">
    <location>
        <begin position="269"/>
        <end position="291"/>
    </location>
</feature>
<dbReference type="InParanoid" id="A0A1Y2ELP4"/>
<evidence type="ECO:0000256" key="12">
    <source>
        <dbReference type="SAM" id="MobiDB-lite"/>
    </source>
</evidence>
<feature type="transmembrane region" description="Helical" evidence="13">
    <location>
        <begin position="483"/>
        <end position="503"/>
    </location>
</feature>